<dbReference type="Proteomes" id="UP000754883">
    <property type="component" value="Unassembled WGS sequence"/>
</dbReference>
<keyword evidence="1" id="KW-0732">Signal</keyword>
<gene>
    <name evidence="2" type="ORF">CBYS24578_00013086</name>
</gene>
<dbReference type="AlphaFoldDB" id="A0A9N9U427"/>
<protein>
    <submittedName>
        <fullName evidence="2">Uncharacterized protein</fullName>
    </submittedName>
</protein>
<name>A0A9N9U427_9HYPO</name>
<keyword evidence="3" id="KW-1185">Reference proteome</keyword>
<dbReference type="OrthoDB" id="5127788at2759"/>
<evidence type="ECO:0000313" key="3">
    <source>
        <dbReference type="Proteomes" id="UP000754883"/>
    </source>
</evidence>
<dbReference type="EMBL" id="CABFNO020001268">
    <property type="protein sequence ID" value="CAG9975624.1"/>
    <property type="molecule type" value="Genomic_DNA"/>
</dbReference>
<evidence type="ECO:0000256" key="1">
    <source>
        <dbReference type="SAM" id="SignalP"/>
    </source>
</evidence>
<sequence length="109" mass="12251">MHFTNVLVSIFAVASVTTATLSQRMYGEPLQALDIRGYEEAHEDMLAARDEFMEKRDLFRRLGGQAFCRGDKKPYSCEEAVPGPANWAQKWRKCGTCGKKDKLGAKCNC</sequence>
<reference evidence="2" key="1">
    <citation type="submission" date="2021-10" db="EMBL/GenBank/DDBJ databases">
        <authorList>
            <person name="Piombo E."/>
        </authorList>
    </citation>
    <scope>NUCLEOTIDE SEQUENCE</scope>
</reference>
<feature type="signal peptide" evidence="1">
    <location>
        <begin position="1"/>
        <end position="22"/>
    </location>
</feature>
<organism evidence="2 3">
    <name type="scientific">Clonostachys byssicola</name>
    <dbReference type="NCBI Taxonomy" id="160290"/>
    <lineage>
        <taxon>Eukaryota</taxon>
        <taxon>Fungi</taxon>
        <taxon>Dikarya</taxon>
        <taxon>Ascomycota</taxon>
        <taxon>Pezizomycotina</taxon>
        <taxon>Sordariomycetes</taxon>
        <taxon>Hypocreomycetidae</taxon>
        <taxon>Hypocreales</taxon>
        <taxon>Bionectriaceae</taxon>
        <taxon>Clonostachys</taxon>
    </lineage>
</organism>
<proteinExistence type="predicted"/>
<evidence type="ECO:0000313" key="2">
    <source>
        <dbReference type="EMBL" id="CAG9975624.1"/>
    </source>
</evidence>
<comment type="caution">
    <text evidence="2">The sequence shown here is derived from an EMBL/GenBank/DDBJ whole genome shotgun (WGS) entry which is preliminary data.</text>
</comment>
<accession>A0A9N9U427</accession>
<feature type="chain" id="PRO_5040515122" evidence="1">
    <location>
        <begin position="23"/>
        <end position="109"/>
    </location>
</feature>